<sequence>MPATPPKTGKADVPPEPPETPPEQNAAIPKPNPSDATPAPGPSDAAPATGVSEAAPASGVSGAAPAPVQSGAVPAPVQSGAVPATVQSGAAPAPVQSGAVPATVQSGAAPAPVQSGAVPAPVQSGAVPATVQSGAVPAPEQSGAAPAPGGSDASPAHGASGAAAAGRAGGLLPDGAEPFAFGRDADVYSIDDAWVLRRYRDGHPVREEAEYMTWVAKYDYPVPAVRQIDGPDMVIERLTGPTLADAAIAGEVSPAELGRMHADLHRRLHAIPATSGTQGNVVVHGDLHPYNVILTPTGPVVIDWRNAEEGQPEFDLAMTAIIFAQVALDPAFANLSGMLREALATYLANSIDLTPGLEAALAARSRNPTLTQAERDLLPAQSELIRSHLHQLRTR</sequence>
<keyword evidence="4" id="KW-1185">Reference proteome</keyword>
<evidence type="ECO:0000313" key="4">
    <source>
        <dbReference type="Proteomes" id="UP001500542"/>
    </source>
</evidence>
<dbReference type="Pfam" id="PF01636">
    <property type="entry name" value="APH"/>
    <property type="match status" value="2"/>
</dbReference>
<name>A0ABP4BSS1_9ACTN</name>
<organism evidence="3 4">
    <name type="scientific">Kribbella koreensis</name>
    <dbReference type="NCBI Taxonomy" id="57909"/>
    <lineage>
        <taxon>Bacteria</taxon>
        <taxon>Bacillati</taxon>
        <taxon>Actinomycetota</taxon>
        <taxon>Actinomycetes</taxon>
        <taxon>Propionibacteriales</taxon>
        <taxon>Kribbellaceae</taxon>
        <taxon>Kribbella</taxon>
    </lineage>
</organism>
<feature type="region of interest" description="Disordered" evidence="1">
    <location>
        <begin position="1"/>
        <end position="76"/>
    </location>
</feature>
<dbReference type="SUPFAM" id="SSF56112">
    <property type="entry name" value="Protein kinase-like (PK-like)"/>
    <property type="match status" value="1"/>
</dbReference>
<dbReference type="PANTHER" id="PTHR21310">
    <property type="entry name" value="AMINOGLYCOSIDE PHOSPHOTRANSFERASE-RELATED-RELATED"/>
    <property type="match status" value="1"/>
</dbReference>
<dbReference type="InterPro" id="IPR011009">
    <property type="entry name" value="Kinase-like_dom_sf"/>
</dbReference>
<evidence type="ECO:0000256" key="1">
    <source>
        <dbReference type="SAM" id="MobiDB-lite"/>
    </source>
</evidence>
<feature type="compositionally biased region" description="Low complexity" evidence="1">
    <location>
        <begin position="142"/>
        <end position="166"/>
    </location>
</feature>
<dbReference type="InterPro" id="IPR002575">
    <property type="entry name" value="Aminoglycoside_PTrfase"/>
</dbReference>
<evidence type="ECO:0000259" key="2">
    <source>
        <dbReference type="Pfam" id="PF01636"/>
    </source>
</evidence>
<feature type="domain" description="Aminoglycoside phosphotransferase" evidence="2">
    <location>
        <begin position="280"/>
        <end position="332"/>
    </location>
</feature>
<reference evidence="4" key="1">
    <citation type="journal article" date="2019" name="Int. J. Syst. Evol. Microbiol.">
        <title>The Global Catalogue of Microorganisms (GCM) 10K type strain sequencing project: providing services to taxonomists for standard genome sequencing and annotation.</title>
        <authorList>
            <consortium name="The Broad Institute Genomics Platform"/>
            <consortium name="The Broad Institute Genome Sequencing Center for Infectious Disease"/>
            <person name="Wu L."/>
            <person name="Ma J."/>
        </authorList>
    </citation>
    <scope>NUCLEOTIDE SEQUENCE [LARGE SCALE GENOMIC DNA]</scope>
    <source>
        <strain evidence="4">JCM 10977</strain>
    </source>
</reference>
<dbReference type="Proteomes" id="UP001500542">
    <property type="component" value="Unassembled WGS sequence"/>
</dbReference>
<feature type="region of interest" description="Disordered" evidence="1">
    <location>
        <begin position="131"/>
        <end position="166"/>
    </location>
</feature>
<feature type="compositionally biased region" description="Low complexity" evidence="1">
    <location>
        <begin position="50"/>
        <end position="68"/>
    </location>
</feature>
<dbReference type="Gene3D" id="3.90.1200.10">
    <property type="match status" value="1"/>
</dbReference>
<comment type="caution">
    <text evidence="3">The sequence shown here is derived from an EMBL/GenBank/DDBJ whole genome shotgun (WGS) entry which is preliminary data.</text>
</comment>
<protein>
    <recommendedName>
        <fullName evidence="2">Aminoglycoside phosphotransferase domain-containing protein</fullName>
    </recommendedName>
</protein>
<dbReference type="EMBL" id="BAAAHK010000016">
    <property type="protein sequence ID" value="GAA0953952.1"/>
    <property type="molecule type" value="Genomic_DNA"/>
</dbReference>
<dbReference type="InterPro" id="IPR051678">
    <property type="entry name" value="AGP_Transferase"/>
</dbReference>
<proteinExistence type="predicted"/>
<feature type="domain" description="Aminoglycoside phosphotransferase" evidence="2">
    <location>
        <begin position="177"/>
        <end position="275"/>
    </location>
</feature>
<accession>A0ABP4BSS1</accession>
<evidence type="ECO:0000313" key="3">
    <source>
        <dbReference type="EMBL" id="GAA0953952.1"/>
    </source>
</evidence>
<gene>
    <name evidence="3" type="ORF">GCM10009554_59050</name>
</gene>
<dbReference type="PANTHER" id="PTHR21310:SF40">
    <property type="entry name" value="AMINOGLYCOSIDE PHOSPHOTRANSFERASE DOMAIN-CONTAINING PROTEIN-RELATED"/>
    <property type="match status" value="1"/>
</dbReference>